<evidence type="ECO:0000313" key="3">
    <source>
        <dbReference type="WBParaSite" id="Pan_g3265.t1"/>
    </source>
</evidence>
<keyword evidence="2" id="KW-1185">Reference proteome</keyword>
<reference evidence="2" key="1">
    <citation type="journal article" date="2013" name="Genetics">
        <title>The draft genome and transcriptome of Panagrellus redivivus are shaped by the harsh demands of a free-living lifestyle.</title>
        <authorList>
            <person name="Srinivasan J."/>
            <person name="Dillman A.R."/>
            <person name="Macchietto M.G."/>
            <person name="Heikkinen L."/>
            <person name="Lakso M."/>
            <person name="Fracchia K.M."/>
            <person name="Antoshechkin I."/>
            <person name="Mortazavi A."/>
            <person name="Wong G."/>
            <person name="Sternberg P.W."/>
        </authorList>
    </citation>
    <scope>NUCLEOTIDE SEQUENCE [LARGE SCALE GENOMIC DNA]</scope>
    <source>
        <strain evidence="2">MT8872</strain>
    </source>
</reference>
<feature type="compositionally biased region" description="Low complexity" evidence="1">
    <location>
        <begin position="116"/>
        <end position="138"/>
    </location>
</feature>
<dbReference type="Gene3D" id="3.40.50.1240">
    <property type="entry name" value="Phosphoglycerate mutase-like"/>
    <property type="match status" value="1"/>
</dbReference>
<dbReference type="CDD" id="cd07067">
    <property type="entry name" value="HP_PGM_like"/>
    <property type="match status" value="1"/>
</dbReference>
<dbReference type="Proteomes" id="UP000492821">
    <property type="component" value="Unassembled WGS sequence"/>
</dbReference>
<name>A0A7E4VUK6_PANRE</name>
<feature type="compositionally biased region" description="Low complexity" evidence="1">
    <location>
        <begin position="24"/>
        <end position="47"/>
    </location>
</feature>
<organism evidence="2 3">
    <name type="scientific">Panagrellus redivivus</name>
    <name type="common">Microworm</name>
    <dbReference type="NCBI Taxonomy" id="6233"/>
    <lineage>
        <taxon>Eukaryota</taxon>
        <taxon>Metazoa</taxon>
        <taxon>Ecdysozoa</taxon>
        <taxon>Nematoda</taxon>
        <taxon>Chromadorea</taxon>
        <taxon>Rhabditida</taxon>
        <taxon>Tylenchina</taxon>
        <taxon>Panagrolaimomorpha</taxon>
        <taxon>Panagrolaimoidea</taxon>
        <taxon>Panagrolaimidae</taxon>
        <taxon>Panagrellus</taxon>
    </lineage>
</organism>
<accession>A0A7E4VUK6</accession>
<evidence type="ECO:0000313" key="2">
    <source>
        <dbReference type="Proteomes" id="UP000492821"/>
    </source>
</evidence>
<reference evidence="3" key="2">
    <citation type="submission" date="2020-10" db="UniProtKB">
        <authorList>
            <consortium name="WormBaseParasite"/>
        </authorList>
    </citation>
    <scope>IDENTIFICATION</scope>
</reference>
<dbReference type="InterPro" id="IPR013078">
    <property type="entry name" value="His_Pase_superF_clade-1"/>
</dbReference>
<feature type="region of interest" description="Disordered" evidence="1">
    <location>
        <begin position="65"/>
        <end position="147"/>
    </location>
</feature>
<feature type="region of interest" description="Disordered" evidence="1">
    <location>
        <begin position="423"/>
        <end position="464"/>
    </location>
</feature>
<dbReference type="PANTHER" id="PTHR16469:SF27">
    <property type="entry name" value="UBIQUITIN-ASSOCIATED AND SH3 DOMAIN-CONTAINING BA-RELATED"/>
    <property type="match status" value="1"/>
</dbReference>
<dbReference type="InterPro" id="IPR029033">
    <property type="entry name" value="His_PPase_superfam"/>
</dbReference>
<evidence type="ECO:0000256" key="1">
    <source>
        <dbReference type="SAM" id="MobiDB-lite"/>
    </source>
</evidence>
<sequence>MPLSIDIAFKWGKKKDPVPPEPPTASTTTTTTTATTTCSGSSCTTNTTDDAAMMTVKDGTTVSQATQSQQFVSAEENVKSSKSSRAKKKKALDTKSKAKSKSLAVQKTQKSMTVSQTGTEHTEATTQTQTLTEAGTQASRTQNSQSTMASVTGELGDTEADITFCSGKSTQSLCSDTQHISETAATTSTAMETAEGVTKSQTGTTFDTKSIRSEGNASITGGLISTVDDAEEVSQKSVKKSIVAKTAVAATTNEDEFISLGGGASSDMHTIESTNTPEDVILEKAKMKKPIVKPKVAIKPKPKPKEVLKTAKTQTCPTEEFKSLAQSQTQSMTQEYVTAAEDFDDDYVKVKTRETTEEYFTVDEYYTVPKEEKPKEITLKDKSLRKHRIIMPSPGETIVEPGLDEVTAIDDVLTPKASHICPTQTTTSINTGEENSIEESTQSTLSEVASPAATPPEGANKPAIDHSLLPRRLILIRHAERMDRVFPSWLRQANAHGTYRPYNTNQPRQLPKRRRGLPAFEFDPPVTEVGRLVAQLAGKSVRRSGFQVKAIYCSPALRCIETAQVVVRELGQPDLRIRVEPGLFDWFSYYESAPVFLTPTELIEAGYLVCKNYRPVMTREVVVKNFHYETKHDYYRRAQDIVQKILSSTVGTVIIIAHATTLDGSARALLDLPKSIPSDQQLDRLADRYPYCSTILLEQQKENGLWRLGRQLLPLTFLNQSTKFDRNFLLRK</sequence>
<dbReference type="InterPro" id="IPR051710">
    <property type="entry name" value="Phosphatase_SH3-domain"/>
</dbReference>
<proteinExistence type="predicted"/>
<dbReference type="SUPFAM" id="SSF53254">
    <property type="entry name" value="Phosphoglycerate mutase-like"/>
    <property type="match status" value="1"/>
</dbReference>
<dbReference type="PANTHER" id="PTHR16469">
    <property type="entry name" value="UBIQUITIN-ASSOCIATED AND SH3 DOMAIN-CONTAINING BA-RELATED"/>
    <property type="match status" value="1"/>
</dbReference>
<protein>
    <submittedName>
        <fullName evidence="3">Serine/threonine-protein phosphatase Pgam5, mitochondrial</fullName>
    </submittedName>
</protein>
<feature type="compositionally biased region" description="Polar residues" evidence="1">
    <location>
        <begin position="105"/>
        <end position="115"/>
    </location>
</feature>
<dbReference type="WBParaSite" id="Pan_g3265.t1">
    <property type="protein sequence ID" value="Pan_g3265.t1"/>
    <property type="gene ID" value="Pan_g3265"/>
</dbReference>
<feature type="compositionally biased region" description="Polar residues" evidence="1">
    <location>
        <begin position="423"/>
        <end position="447"/>
    </location>
</feature>
<dbReference type="Pfam" id="PF00300">
    <property type="entry name" value="His_Phos_1"/>
    <property type="match status" value="1"/>
</dbReference>
<feature type="region of interest" description="Disordered" evidence="1">
    <location>
        <begin position="8"/>
        <end position="47"/>
    </location>
</feature>
<dbReference type="GO" id="GO:0016791">
    <property type="term" value="F:phosphatase activity"/>
    <property type="evidence" value="ECO:0007669"/>
    <property type="project" value="UniProtKB-ARBA"/>
</dbReference>
<dbReference type="AlphaFoldDB" id="A0A7E4VUK6"/>